<dbReference type="Pfam" id="PF01915">
    <property type="entry name" value="Glyco_hydro_3_C"/>
    <property type="match status" value="1"/>
</dbReference>
<evidence type="ECO:0000256" key="4">
    <source>
        <dbReference type="ARBA" id="ARBA00012744"/>
    </source>
</evidence>
<evidence type="ECO:0000256" key="9">
    <source>
        <dbReference type="ARBA" id="ARBA00024983"/>
    </source>
</evidence>
<evidence type="ECO:0000256" key="8">
    <source>
        <dbReference type="ARBA" id="ARBA00023295"/>
    </source>
</evidence>
<dbReference type="PANTHER" id="PTHR42715:SF12">
    <property type="entry name" value="BETA-GLUCOSIDASE G-RELATED"/>
    <property type="match status" value="1"/>
</dbReference>
<reference evidence="16 17" key="1">
    <citation type="submission" date="2024-02" db="EMBL/GenBank/DDBJ databases">
        <authorList>
            <person name="Chen Y."/>
            <person name="Shah S."/>
            <person name="Dougan E. K."/>
            <person name="Thang M."/>
            <person name="Chan C."/>
        </authorList>
    </citation>
    <scope>NUCLEOTIDE SEQUENCE [LARGE SCALE GENOMIC DNA]</scope>
</reference>
<dbReference type="InterPro" id="IPR001764">
    <property type="entry name" value="Glyco_hydro_3_N"/>
</dbReference>
<evidence type="ECO:0000256" key="1">
    <source>
        <dbReference type="ARBA" id="ARBA00000448"/>
    </source>
</evidence>
<evidence type="ECO:0000256" key="2">
    <source>
        <dbReference type="ARBA" id="ARBA00004613"/>
    </source>
</evidence>
<dbReference type="InterPro" id="IPR036962">
    <property type="entry name" value="Glyco_hydro_3_N_sf"/>
</dbReference>
<evidence type="ECO:0000256" key="12">
    <source>
        <dbReference type="ARBA" id="ARBA00041601"/>
    </source>
</evidence>
<evidence type="ECO:0000313" key="16">
    <source>
        <dbReference type="EMBL" id="CAK9020688.1"/>
    </source>
</evidence>
<gene>
    <name evidence="16" type="ORF">CCMP2556_LOCUS14150</name>
</gene>
<evidence type="ECO:0000256" key="6">
    <source>
        <dbReference type="ARBA" id="ARBA00022729"/>
    </source>
</evidence>
<evidence type="ECO:0000256" key="11">
    <source>
        <dbReference type="ARBA" id="ARBA00041276"/>
    </source>
</evidence>
<dbReference type="InterPro" id="IPR050288">
    <property type="entry name" value="Cellulose_deg_GH3"/>
</dbReference>
<organism evidence="16 17">
    <name type="scientific">Durusdinium trenchii</name>
    <dbReference type="NCBI Taxonomy" id="1381693"/>
    <lineage>
        <taxon>Eukaryota</taxon>
        <taxon>Sar</taxon>
        <taxon>Alveolata</taxon>
        <taxon>Dinophyceae</taxon>
        <taxon>Suessiales</taxon>
        <taxon>Symbiodiniaceae</taxon>
        <taxon>Durusdinium</taxon>
    </lineage>
</organism>
<comment type="function">
    <text evidence="9">Beta-glucosidases are one of a number of cellulolytic enzymes involved in the degradation of cellulosic biomass. Catalyzes the last step releasing glucose from the inhibitory cellobiose.</text>
</comment>
<dbReference type="EC" id="3.2.1.21" evidence="4"/>
<dbReference type="PRINTS" id="PR00133">
    <property type="entry name" value="GLHYDRLASE3"/>
</dbReference>
<evidence type="ECO:0000313" key="17">
    <source>
        <dbReference type="Proteomes" id="UP001642484"/>
    </source>
</evidence>
<dbReference type="PANTHER" id="PTHR42715">
    <property type="entry name" value="BETA-GLUCOSIDASE"/>
    <property type="match status" value="1"/>
</dbReference>
<comment type="subcellular location">
    <subcellularLocation>
        <location evidence="2">Secreted</location>
    </subcellularLocation>
</comment>
<keyword evidence="7" id="KW-0378">Hydrolase</keyword>
<feature type="domain" description="Glycoside hydrolase family 3 N-terminal" evidence="14">
    <location>
        <begin position="7"/>
        <end position="218"/>
    </location>
</feature>
<dbReference type="EMBL" id="CAXAMN010007169">
    <property type="protein sequence ID" value="CAK9020688.1"/>
    <property type="molecule type" value="Genomic_DNA"/>
</dbReference>
<comment type="caution">
    <text evidence="16">The sequence shown here is derived from an EMBL/GenBank/DDBJ whole genome shotgun (WGS) entry which is preliminary data.</text>
</comment>
<keyword evidence="17" id="KW-1185">Reference proteome</keyword>
<dbReference type="SUPFAM" id="SSF52279">
    <property type="entry name" value="Beta-D-glucan exohydrolase, C-terminal domain"/>
    <property type="match status" value="1"/>
</dbReference>
<evidence type="ECO:0000256" key="3">
    <source>
        <dbReference type="ARBA" id="ARBA00005336"/>
    </source>
</evidence>
<sequence length="466" mass="50077">MLPETVGTVTVWPSPLALASTWDEEAVAAQASAIGKEFRGKSANVMLGPGLNVHRISRGGRNFEYLPGEDPYLGARLARYFVEAVQRQGVMAVLKHFGFNEQETNRGTVNSVVDDHTAWELYYQPFEAAIDAGAGAVMCSYNKVNNTPACGSHDLLTRDLREKMNFKGFVMSDWGAAHSTAFSAGLDMDMPGNDNFYTFQAISQASQSSVNASIRRILASMYHLRLDQGDPGCTPPLCINDLAKDVQQKADVPLARRIASQAVIMLQNNGALPLNASKVRKLGIVGSAADASFSDFHQTMNGLPVGDFYSGGGSGHVQGSNQSLVTTLQAIIDRAQEEKIEVLSANTSFRHNHSRPWGALQQEADLLVVVAGVKTIESKDRPNLVLDPADEELIKEASVAKPTIVLLMAPGAVLLPWRFQVSSILVLFYGGEASGFAFASVLFGDVNPAARLPITIPASEAVVGAR</sequence>
<evidence type="ECO:0000256" key="10">
    <source>
        <dbReference type="ARBA" id="ARBA00039579"/>
    </source>
</evidence>
<feature type="domain" description="Glycoside hydrolase family 3 C-terminal" evidence="15">
    <location>
        <begin position="263"/>
        <end position="461"/>
    </location>
</feature>
<comment type="similarity">
    <text evidence="3">Belongs to the glycosyl hydrolase 3 family.</text>
</comment>
<dbReference type="SUPFAM" id="SSF51445">
    <property type="entry name" value="(Trans)glycosidases"/>
    <property type="match status" value="1"/>
</dbReference>
<proteinExistence type="inferred from homology"/>
<evidence type="ECO:0000259" key="15">
    <source>
        <dbReference type="Pfam" id="PF01915"/>
    </source>
</evidence>
<comment type="catalytic activity">
    <reaction evidence="1">
        <text>Hydrolysis of terminal, non-reducing beta-D-glucosyl residues with release of beta-D-glucose.</text>
        <dbReference type="EC" id="3.2.1.21"/>
    </reaction>
</comment>
<keyword evidence="8" id="KW-0326">Glycosidase</keyword>
<dbReference type="InterPro" id="IPR002772">
    <property type="entry name" value="Glyco_hydro_3_C"/>
</dbReference>
<dbReference type="InterPro" id="IPR017853">
    <property type="entry name" value="GH"/>
</dbReference>
<dbReference type="Proteomes" id="UP001642484">
    <property type="component" value="Unassembled WGS sequence"/>
</dbReference>
<keyword evidence="6" id="KW-0732">Signal</keyword>
<dbReference type="Gene3D" id="3.40.50.1700">
    <property type="entry name" value="Glycoside hydrolase family 3 C-terminal domain"/>
    <property type="match status" value="1"/>
</dbReference>
<protein>
    <recommendedName>
        <fullName evidence="10">Probable beta-glucosidase G</fullName>
        <ecNumber evidence="4">3.2.1.21</ecNumber>
    </recommendedName>
    <alternativeName>
        <fullName evidence="11">Beta-D-glucoside glucohydrolase G</fullName>
    </alternativeName>
    <alternativeName>
        <fullName evidence="12">Cellobiase G</fullName>
    </alternativeName>
    <alternativeName>
        <fullName evidence="13">Gentiobiase G</fullName>
    </alternativeName>
</protein>
<keyword evidence="5" id="KW-0964">Secreted</keyword>
<dbReference type="Pfam" id="PF00933">
    <property type="entry name" value="Glyco_hydro_3"/>
    <property type="match status" value="1"/>
</dbReference>
<evidence type="ECO:0000256" key="5">
    <source>
        <dbReference type="ARBA" id="ARBA00022525"/>
    </source>
</evidence>
<evidence type="ECO:0000256" key="7">
    <source>
        <dbReference type="ARBA" id="ARBA00022801"/>
    </source>
</evidence>
<accession>A0ABP0K342</accession>
<dbReference type="Gene3D" id="3.20.20.300">
    <property type="entry name" value="Glycoside hydrolase, family 3, N-terminal domain"/>
    <property type="match status" value="1"/>
</dbReference>
<evidence type="ECO:0000259" key="14">
    <source>
        <dbReference type="Pfam" id="PF00933"/>
    </source>
</evidence>
<evidence type="ECO:0000256" key="13">
    <source>
        <dbReference type="ARBA" id="ARBA00041808"/>
    </source>
</evidence>
<name>A0ABP0K342_9DINO</name>
<dbReference type="InterPro" id="IPR036881">
    <property type="entry name" value="Glyco_hydro_3_C_sf"/>
</dbReference>